<evidence type="ECO:0000313" key="3">
    <source>
        <dbReference type="EMBL" id="CAE4605757.1"/>
    </source>
</evidence>
<feature type="compositionally biased region" description="Basic and acidic residues" evidence="1">
    <location>
        <begin position="937"/>
        <end position="947"/>
    </location>
</feature>
<feature type="compositionally biased region" description="Acidic residues" evidence="1">
    <location>
        <begin position="1246"/>
        <end position="1261"/>
    </location>
</feature>
<evidence type="ECO:0000256" key="1">
    <source>
        <dbReference type="SAM" id="MobiDB-lite"/>
    </source>
</evidence>
<dbReference type="EMBL" id="HBNR01044963">
    <property type="protein sequence ID" value="CAE4605757.1"/>
    <property type="molecule type" value="Transcribed_RNA"/>
</dbReference>
<evidence type="ECO:0000259" key="2">
    <source>
        <dbReference type="PROSITE" id="PS50222"/>
    </source>
</evidence>
<feature type="region of interest" description="Disordered" evidence="1">
    <location>
        <begin position="1235"/>
        <end position="1261"/>
    </location>
</feature>
<dbReference type="GO" id="GO:0005509">
    <property type="term" value="F:calcium ion binding"/>
    <property type="evidence" value="ECO:0007669"/>
    <property type="project" value="InterPro"/>
</dbReference>
<gene>
    <name evidence="3" type="ORF">AMON00008_LOCUS31287</name>
</gene>
<dbReference type="InterPro" id="IPR011992">
    <property type="entry name" value="EF-hand-dom_pair"/>
</dbReference>
<name>A0A7S4R7F0_9DINO</name>
<feature type="region of interest" description="Disordered" evidence="1">
    <location>
        <begin position="937"/>
        <end position="965"/>
    </location>
</feature>
<feature type="domain" description="EF-hand" evidence="2">
    <location>
        <begin position="660"/>
        <end position="695"/>
    </location>
</feature>
<sequence>MTSPQARQVTLADVDPSASMVMSEFFRTYTEEIGKLTGLLHKCDGLRIGEQEFMKRCARLGKAHFDRQPIDLQAVFKNLSTHNVITMADIEWLMDYCTREKPSRDVTLRPSEESREARAKASRARALQAFKTLMQHKRDSIVVAWREVLDPEGRGQITAQEFKEGAQQLHFKGDVADVWDALVFDQGRSQNRFPREGEEDDYDEDEDEGEYRLKLADLEPATVECLEAWKRQAALRYGSLAKAFEDMESELKPLVSKEEFWHFCGEIAYTHNKRLLWDVLDDRDVGSILLTDIDRKAAAKAFTEDDIRIATKKHAKLTQVDRGRITIRERAVKQCGANKRNPEELKSSLQGLMTQLEARFNSPVRAWASVLDPKNKGKVKPDDFLVGCAVGGYRGSRSKLLKELKLEKDASVRLKSLAPKALEECKSFKQRATGKIGTVVKSMETEAPGPAAKKKAGISMNMDSFTQVCSRIGYEGDPRKIFTHFDVGGGGSVNSKLLRGMDASGKDDKVVATVVKKHHETRQKRIQQSAVEKAVPPVKQLTEKQDGFLIAGREKRGKKLQLEARKKEFLLFVAKEIGSLARAWRLAFDPENRGEVDVNAFVSGLQRCGYLDVNAKKEDVEKAKELFELFADEETGAVTLQILDPRTTKALYQFRCRVAGRYGGVKEAFLEFDPGGDGTVTAEQFRHMCHEAKTTDNIRRLLEYLDPNDEEEISLDLIDEEAAAQAKEFAQSVQEAREKKMEIDKKKGRLHMKTPPPRVGVVVGPKARKKARERDSGQQGLEELKRRLIREHGTLVRAWQKELQPEDAEEVVTFEAFQGLFQAKGINGEAQAAWDAIERESDSSLTLLEFDPDVDADLHELRARMVERYGTMVNAFDELDEDESYELDQKGFLNLCYECQFRRNERRLFAYLSSEQGQRVRLDAIDGEAVEAVKLKREKDAEAKDPEADGTELATRSSRAGTTAPVAGAGDAARAFREQLQRKFGSMIRAWRMIDWMGKVALTKQEFLKALPAVGYAGNAANLWSSLGVQEGGLVSLRHLDPQVFMLLVGLRNGCEQRGGLEKVFSQSDHFARVEFFALCRKVRMPKPTWARLFEQLDAKGAGSVSWEDVRFLEEQWTWVDEDEDPLDEPTPIRNPSGTRTLPPELPGSPQRVAGSGHLCLSSKPRIITGMKKSNSLPAITPGIRDNWNDRHHIPDTRYNKDTQLLHLMSCVLTKDRDRIKRKVAAKMVEVPTMQWLEENMPRGLEDEEDDEGDEEDSDFG</sequence>
<dbReference type="InterPro" id="IPR002048">
    <property type="entry name" value="EF_hand_dom"/>
</dbReference>
<dbReference type="PROSITE" id="PS50222">
    <property type="entry name" value="EF_HAND_2"/>
    <property type="match status" value="1"/>
</dbReference>
<accession>A0A7S4R7F0</accession>
<dbReference type="AlphaFoldDB" id="A0A7S4R7F0"/>
<feature type="region of interest" description="Disordered" evidence="1">
    <location>
        <begin position="750"/>
        <end position="780"/>
    </location>
</feature>
<proteinExistence type="predicted"/>
<feature type="region of interest" description="Disordered" evidence="1">
    <location>
        <begin position="1123"/>
        <end position="1157"/>
    </location>
</feature>
<dbReference type="SUPFAM" id="SSF47473">
    <property type="entry name" value="EF-hand"/>
    <property type="match status" value="1"/>
</dbReference>
<dbReference type="SMART" id="SM00054">
    <property type="entry name" value="EFh"/>
    <property type="match status" value="4"/>
</dbReference>
<protein>
    <recommendedName>
        <fullName evidence="2">EF-hand domain-containing protein</fullName>
    </recommendedName>
</protein>
<reference evidence="3" key="1">
    <citation type="submission" date="2021-01" db="EMBL/GenBank/DDBJ databases">
        <authorList>
            <person name="Corre E."/>
            <person name="Pelletier E."/>
            <person name="Niang G."/>
            <person name="Scheremetjew M."/>
            <person name="Finn R."/>
            <person name="Kale V."/>
            <person name="Holt S."/>
            <person name="Cochrane G."/>
            <person name="Meng A."/>
            <person name="Brown T."/>
            <person name="Cohen L."/>
        </authorList>
    </citation>
    <scope>NUCLEOTIDE SEQUENCE</scope>
    <source>
        <strain evidence="3">CCMP3105</strain>
    </source>
</reference>
<dbReference type="Gene3D" id="1.10.238.10">
    <property type="entry name" value="EF-hand"/>
    <property type="match status" value="1"/>
</dbReference>
<organism evidence="3">
    <name type="scientific">Alexandrium monilatum</name>
    <dbReference type="NCBI Taxonomy" id="311494"/>
    <lineage>
        <taxon>Eukaryota</taxon>
        <taxon>Sar</taxon>
        <taxon>Alveolata</taxon>
        <taxon>Dinophyceae</taxon>
        <taxon>Gonyaulacales</taxon>
        <taxon>Pyrocystaceae</taxon>
        <taxon>Alexandrium</taxon>
    </lineage>
</organism>